<evidence type="ECO:0000313" key="3">
    <source>
        <dbReference type="Proteomes" id="UP001215280"/>
    </source>
</evidence>
<feature type="region of interest" description="Disordered" evidence="1">
    <location>
        <begin position="79"/>
        <end position="118"/>
    </location>
</feature>
<accession>A0AAD7KBI9</accession>
<feature type="compositionally biased region" description="Acidic residues" evidence="1">
    <location>
        <begin position="109"/>
        <end position="118"/>
    </location>
</feature>
<proteinExistence type="predicted"/>
<reference evidence="2" key="1">
    <citation type="submission" date="2023-03" db="EMBL/GenBank/DDBJ databases">
        <title>Massive genome expansion in bonnet fungi (Mycena s.s.) driven by repeated elements and novel gene families across ecological guilds.</title>
        <authorList>
            <consortium name="Lawrence Berkeley National Laboratory"/>
            <person name="Harder C.B."/>
            <person name="Miyauchi S."/>
            <person name="Viragh M."/>
            <person name="Kuo A."/>
            <person name="Thoen E."/>
            <person name="Andreopoulos B."/>
            <person name="Lu D."/>
            <person name="Skrede I."/>
            <person name="Drula E."/>
            <person name="Henrissat B."/>
            <person name="Morin E."/>
            <person name="Kohler A."/>
            <person name="Barry K."/>
            <person name="LaButti K."/>
            <person name="Morin E."/>
            <person name="Salamov A."/>
            <person name="Lipzen A."/>
            <person name="Mereny Z."/>
            <person name="Hegedus B."/>
            <person name="Baldrian P."/>
            <person name="Stursova M."/>
            <person name="Weitz H."/>
            <person name="Taylor A."/>
            <person name="Grigoriev I.V."/>
            <person name="Nagy L.G."/>
            <person name="Martin F."/>
            <person name="Kauserud H."/>
        </authorList>
    </citation>
    <scope>NUCLEOTIDE SEQUENCE</scope>
    <source>
        <strain evidence="2">CBHHK188m</strain>
    </source>
</reference>
<name>A0AAD7KBI9_9AGAR</name>
<dbReference type="EMBL" id="JARJLG010000003">
    <property type="protein sequence ID" value="KAJ7782429.1"/>
    <property type="molecule type" value="Genomic_DNA"/>
</dbReference>
<organism evidence="2 3">
    <name type="scientific">Mycena maculata</name>
    <dbReference type="NCBI Taxonomy" id="230809"/>
    <lineage>
        <taxon>Eukaryota</taxon>
        <taxon>Fungi</taxon>
        <taxon>Dikarya</taxon>
        <taxon>Basidiomycota</taxon>
        <taxon>Agaricomycotina</taxon>
        <taxon>Agaricomycetes</taxon>
        <taxon>Agaricomycetidae</taxon>
        <taxon>Agaricales</taxon>
        <taxon>Marasmiineae</taxon>
        <taxon>Mycenaceae</taxon>
        <taxon>Mycena</taxon>
    </lineage>
</organism>
<dbReference type="Proteomes" id="UP001215280">
    <property type="component" value="Unassembled WGS sequence"/>
</dbReference>
<protein>
    <submittedName>
        <fullName evidence="2">Uncharacterized protein</fullName>
    </submittedName>
</protein>
<keyword evidence="3" id="KW-1185">Reference proteome</keyword>
<gene>
    <name evidence="2" type="ORF">DFH07DRAFT_949233</name>
</gene>
<dbReference type="AlphaFoldDB" id="A0AAD7KBI9"/>
<comment type="caution">
    <text evidence="2">The sequence shown here is derived from an EMBL/GenBank/DDBJ whole genome shotgun (WGS) entry which is preliminary data.</text>
</comment>
<evidence type="ECO:0000313" key="2">
    <source>
        <dbReference type="EMBL" id="KAJ7782429.1"/>
    </source>
</evidence>
<sequence>MAPTRLFKTEEDYYCHQARLENYRQYRRTHRKQCRAKGRECIAWLRAAPTEEQRAKRRKAQARYCERYCEQIAHRARRAAAAKNAAAGKETKHQPKARQYWSADKLESSEDEEEDNDW</sequence>
<evidence type="ECO:0000256" key="1">
    <source>
        <dbReference type="SAM" id="MobiDB-lite"/>
    </source>
</evidence>